<evidence type="ECO:0000256" key="2">
    <source>
        <dbReference type="ARBA" id="ARBA00022448"/>
    </source>
</evidence>
<keyword evidence="7" id="KW-0408">Iron</keyword>
<keyword evidence="10" id="KW-0998">Cell outer membrane</keyword>
<evidence type="ECO:0000313" key="13">
    <source>
        <dbReference type="EMBL" id="MBA5725239.1"/>
    </source>
</evidence>
<evidence type="ECO:0000256" key="11">
    <source>
        <dbReference type="SAM" id="MobiDB-lite"/>
    </source>
</evidence>
<evidence type="ECO:0000313" key="14">
    <source>
        <dbReference type="Proteomes" id="UP001516390"/>
    </source>
</evidence>
<keyword evidence="5" id="KW-0812">Transmembrane</keyword>
<dbReference type="SUPFAM" id="SSF56935">
    <property type="entry name" value="Porins"/>
    <property type="match status" value="1"/>
</dbReference>
<evidence type="ECO:0000256" key="5">
    <source>
        <dbReference type="ARBA" id="ARBA00022692"/>
    </source>
</evidence>
<gene>
    <name evidence="13" type="ORF">CPA57_02970</name>
</gene>
<dbReference type="Gene3D" id="2.40.170.20">
    <property type="entry name" value="TonB-dependent receptor, beta-barrel domain"/>
    <property type="match status" value="1"/>
</dbReference>
<dbReference type="InterPro" id="IPR036942">
    <property type="entry name" value="Beta-barrel_TonB_sf"/>
</dbReference>
<evidence type="ECO:0000256" key="6">
    <source>
        <dbReference type="ARBA" id="ARBA00022729"/>
    </source>
</evidence>
<keyword evidence="9" id="KW-0472">Membrane</keyword>
<protein>
    <submittedName>
        <fullName evidence="13">TonB-dependent receptor</fullName>
    </submittedName>
</protein>
<name>A0ABR5ZLN8_9PROT</name>
<dbReference type="EMBL" id="NWUS01000001">
    <property type="protein sequence ID" value="MBA5725239.1"/>
    <property type="molecule type" value="Genomic_DNA"/>
</dbReference>
<dbReference type="Gene3D" id="2.170.130.10">
    <property type="entry name" value="TonB-dependent receptor, plug domain"/>
    <property type="match status" value="1"/>
</dbReference>
<keyword evidence="4" id="KW-0410">Iron transport</keyword>
<feature type="domain" description="TonB-dependent receptor plug" evidence="12">
    <location>
        <begin position="132"/>
        <end position="237"/>
    </location>
</feature>
<dbReference type="PANTHER" id="PTHR32552:SF89">
    <property type="entry name" value="CATECHOLATE SIDEROPHORE RECEPTOR FIU"/>
    <property type="match status" value="1"/>
</dbReference>
<evidence type="ECO:0000256" key="8">
    <source>
        <dbReference type="ARBA" id="ARBA00023065"/>
    </source>
</evidence>
<dbReference type="PANTHER" id="PTHR32552">
    <property type="entry name" value="FERRICHROME IRON RECEPTOR-RELATED"/>
    <property type="match status" value="1"/>
</dbReference>
<keyword evidence="13" id="KW-0675">Receptor</keyword>
<keyword evidence="3" id="KW-1134">Transmembrane beta strand</keyword>
<keyword evidence="8" id="KW-0406">Ion transport</keyword>
<dbReference type="InterPro" id="IPR037066">
    <property type="entry name" value="Plug_dom_sf"/>
</dbReference>
<keyword evidence="14" id="KW-1185">Reference proteome</keyword>
<evidence type="ECO:0000256" key="3">
    <source>
        <dbReference type="ARBA" id="ARBA00022452"/>
    </source>
</evidence>
<evidence type="ECO:0000256" key="1">
    <source>
        <dbReference type="ARBA" id="ARBA00004571"/>
    </source>
</evidence>
<accession>A0ABR5ZLN8</accession>
<feature type="region of interest" description="Disordered" evidence="11">
    <location>
        <begin position="47"/>
        <end position="76"/>
    </location>
</feature>
<evidence type="ECO:0000256" key="4">
    <source>
        <dbReference type="ARBA" id="ARBA00022496"/>
    </source>
</evidence>
<evidence type="ECO:0000256" key="7">
    <source>
        <dbReference type="ARBA" id="ARBA00023004"/>
    </source>
</evidence>
<proteinExistence type="predicted"/>
<evidence type="ECO:0000256" key="10">
    <source>
        <dbReference type="ARBA" id="ARBA00023237"/>
    </source>
</evidence>
<keyword evidence="2" id="KW-0813">Transport</keyword>
<organism evidence="13 14">
    <name type="scientific">Bombella favorum</name>
    <dbReference type="NCBI Taxonomy" id="2039164"/>
    <lineage>
        <taxon>Bacteria</taxon>
        <taxon>Pseudomonadati</taxon>
        <taxon>Pseudomonadota</taxon>
        <taxon>Alphaproteobacteria</taxon>
        <taxon>Acetobacterales</taxon>
        <taxon>Acetobacteraceae</taxon>
        <taxon>Bombella</taxon>
    </lineage>
</organism>
<dbReference type="InterPro" id="IPR039426">
    <property type="entry name" value="TonB-dep_rcpt-like"/>
</dbReference>
<comment type="subcellular location">
    <subcellularLocation>
        <location evidence="1">Cell outer membrane</location>
        <topology evidence="1">Multi-pass membrane protein</topology>
    </subcellularLocation>
</comment>
<dbReference type="InterPro" id="IPR012910">
    <property type="entry name" value="Plug_dom"/>
</dbReference>
<comment type="caution">
    <text evidence="13">The sequence shown here is derived from an EMBL/GenBank/DDBJ whole genome shotgun (WGS) entry which is preliminary data.</text>
</comment>
<reference evidence="13 14" key="1">
    <citation type="submission" date="2017-09" db="EMBL/GenBank/DDBJ databases">
        <authorList>
            <person name="Jakob F."/>
        </authorList>
    </citation>
    <scope>NUCLEOTIDE SEQUENCE [LARGE SCALE GENOMIC DNA]</scope>
    <source>
        <strain evidence="13 14">TMW 2.1880</strain>
    </source>
</reference>
<sequence>MGFLLCTDIMGVPDALRRHLLLSSAAIFLGMGGGAAFAQTRSSTSVTPASKAVGKPAAMRGSTGVAHRQGVHKGTPRKVAAAGKANSRISAASASAGLVKKATHRRPKYVSAHGVQSLSVHASHASRSSELAVPKSVMKEYVPGTSPYKALDRMPGVSFTSTDPFGIDSFGANLYVRGFFMNQLGVTLDGIPLNDQTYQSVNGLSLASAIIPDDIGSMTMSQGGGGVDVASTNTLGGTIRVTSSDPSDTLGGKVSQAFGSYGSYRTYARFDSGRLNESGTKFYTSYARTDEGMWEGKGDQFLQQVNAKLVQPLGERSKISAFFDWTDLQQQNYPDLSLGMINNLGWRVPHLYPDYKKAYQWAQQCNNSPNNFMAYPGSNGQVNACQMPYYDGGQHETNFLGGLNLDLALTDHLTWHTTAYGHAQSGNYSYTAAASAASTDPDLQVATPNGVPLYQEVWKNSQQRFGITSSLDYRWGHHRIDTGVWYENNNQTAGLYNYLEPELGAGAPVKAVGPYDVYGPADRVYNFKWRTNVVQTHLQDTYTIIKGLTLTAGFRSLISQTSGGGHENDNSWAALDAGGLPSGSLHATGAFLPHFNLDWRLNRQNEFYIDVSKNMRAYEVSGTGVANSLFSVPNQQEFLRQKAQSKPARAWTYMGGYRFTSSIVQLDATVYHSTLMHELLAGARGTMFNPISEEFDFGRISMTGANGSVSVRPLPGLVITNTLSYNKGTYDRDVTSSAGNHYALRGKNIVNYPSWMYKASVAYTWHGINAHFDANYFGKRYYSFMNDTSIGSYWLANTGVNYTFKKLAGVRDLTVSFNVYNLFNNKYIAMMGENNNPPVGDYQSLERGATREYFGTISAAF</sequence>
<evidence type="ECO:0000259" key="12">
    <source>
        <dbReference type="Pfam" id="PF07715"/>
    </source>
</evidence>
<dbReference type="Proteomes" id="UP001516390">
    <property type="component" value="Unassembled WGS sequence"/>
</dbReference>
<keyword evidence="6" id="KW-0732">Signal</keyword>
<evidence type="ECO:0000256" key="9">
    <source>
        <dbReference type="ARBA" id="ARBA00023136"/>
    </source>
</evidence>
<dbReference type="Pfam" id="PF07715">
    <property type="entry name" value="Plug"/>
    <property type="match status" value="1"/>
</dbReference>